<organism evidence="1 2">
    <name type="scientific">Kitasatospora gansuensis</name>
    <dbReference type="NCBI Taxonomy" id="258050"/>
    <lineage>
        <taxon>Bacteria</taxon>
        <taxon>Bacillati</taxon>
        <taxon>Actinomycetota</taxon>
        <taxon>Actinomycetes</taxon>
        <taxon>Kitasatosporales</taxon>
        <taxon>Streptomycetaceae</taxon>
        <taxon>Kitasatospora</taxon>
    </lineage>
</organism>
<evidence type="ECO:0008006" key="3">
    <source>
        <dbReference type="Google" id="ProtNLM"/>
    </source>
</evidence>
<dbReference type="Proteomes" id="UP000573327">
    <property type="component" value="Unassembled WGS sequence"/>
</dbReference>
<dbReference type="InterPro" id="IPR023213">
    <property type="entry name" value="CAT-like_dom_sf"/>
</dbReference>
<dbReference type="SUPFAM" id="SSF52777">
    <property type="entry name" value="CoA-dependent acyltransferases"/>
    <property type="match status" value="1"/>
</dbReference>
<evidence type="ECO:0000313" key="2">
    <source>
        <dbReference type="Proteomes" id="UP000573327"/>
    </source>
</evidence>
<reference evidence="1 2" key="1">
    <citation type="submission" date="2020-08" db="EMBL/GenBank/DDBJ databases">
        <title>Sequencing the genomes of 1000 actinobacteria strains.</title>
        <authorList>
            <person name="Klenk H.-P."/>
        </authorList>
    </citation>
    <scope>NUCLEOTIDE SEQUENCE [LARGE SCALE GENOMIC DNA]</scope>
    <source>
        <strain evidence="1 2">DSM 44786</strain>
    </source>
</reference>
<sequence>MTLVQARPRPAATLYKRKISLTERSYLMAALMAPPMAIQVFVEGAGRLDPDQLAKAVAIASAACPGARVVRRGAYWVDSGQAPPVTVVDGSLIDRRTYDSELLRRPFDPAKGPNCEVLLLTGEPSTVVFRAFHAVMDAKGVMAWMAEVFRALRAETPVGAAATDTEETFVARFARSVERPDTEARWPSPFDALPAARTDDAPGPGWIWRRRSIPGSHAGLVAKIAVAMTGASGADGRFMVPVNLRRHDPAVLSTANLTLPVLLDVPLGASWRATQGKLVQAMMDGQELNSDGPREGNVRLSSFAGLAPALAAARSAGDRRETYQASAIVSELGRADLPGFSGGGFTARTVYSLPMYVPYAPAFLSAYQLPGHVEIAMSCRSGPGMNDRADAMLNRIEAVLTTPEPRR</sequence>
<protein>
    <recommendedName>
        <fullName evidence="3">Condensation domain-containing protein</fullName>
    </recommendedName>
</protein>
<keyword evidence="2" id="KW-1185">Reference proteome</keyword>
<dbReference type="Gene3D" id="3.30.559.10">
    <property type="entry name" value="Chloramphenicol acetyltransferase-like domain"/>
    <property type="match status" value="1"/>
</dbReference>
<accession>A0A7W7SD54</accession>
<name>A0A7W7SD54_9ACTN</name>
<proteinExistence type="predicted"/>
<dbReference type="EMBL" id="JACHJR010000001">
    <property type="protein sequence ID" value="MBB4948274.1"/>
    <property type="molecule type" value="Genomic_DNA"/>
</dbReference>
<evidence type="ECO:0000313" key="1">
    <source>
        <dbReference type="EMBL" id="MBB4948274.1"/>
    </source>
</evidence>
<dbReference type="RefSeq" id="WP_184917560.1">
    <property type="nucleotide sequence ID" value="NZ_JACHJR010000001.1"/>
</dbReference>
<gene>
    <name evidence="1" type="ORF">F4556_003809</name>
</gene>
<comment type="caution">
    <text evidence="1">The sequence shown here is derived from an EMBL/GenBank/DDBJ whole genome shotgun (WGS) entry which is preliminary data.</text>
</comment>
<dbReference type="AlphaFoldDB" id="A0A7W7SD54"/>